<dbReference type="Proteomes" id="UP001212498">
    <property type="component" value="Unassembled WGS sequence"/>
</dbReference>
<reference evidence="1 2" key="1">
    <citation type="submission" date="2022-11" db="EMBL/GenBank/DDBJ databases">
        <title>Nonomuraea corallina sp. nov., a new species of the genus Nonomuraea isolated from sea side sediment in Thai sea.</title>
        <authorList>
            <person name="Ngamcharungchit C."/>
            <person name="Matsumoto A."/>
            <person name="Suriyachadkun C."/>
            <person name="Panbangred W."/>
            <person name="Inahashi Y."/>
            <person name="Intra B."/>
        </authorList>
    </citation>
    <scope>NUCLEOTIDE SEQUENCE [LARGE SCALE GENOMIC DNA]</scope>
    <source>
        <strain evidence="1 2">DSM 43553</strain>
    </source>
</reference>
<comment type="caution">
    <text evidence="1">The sequence shown here is derived from an EMBL/GenBank/DDBJ whole genome shotgun (WGS) entry which is preliminary data.</text>
</comment>
<sequence>MSDEIPTTDNCEPALLAATWTTWDGRPVRADERVYTPHKAIRRVADHLIDHLAEVEARLAANPTVPDCWHASMITTEAFPCAQQSRR</sequence>
<evidence type="ECO:0000313" key="2">
    <source>
        <dbReference type="Proteomes" id="UP001212498"/>
    </source>
</evidence>
<protein>
    <submittedName>
        <fullName evidence="1">Uncharacterized protein</fullName>
    </submittedName>
</protein>
<gene>
    <name evidence="1" type="ORF">OUY24_23385</name>
</gene>
<organism evidence="1 2">
    <name type="scientific">Nonomuraea ferruginea</name>
    <dbReference type="NCBI Taxonomy" id="46174"/>
    <lineage>
        <taxon>Bacteria</taxon>
        <taxon>Bacillati</taxon>
        <taxon>Actinomycetota</taxon>
        <taxon>Actinomycetes</taxon>
        <taxon>Streptosporangiales</taxon>
        <taxon>Streptosporangiaceae</taxon>
        <taxon>Nonomuraea</taxon>
    </lineage>
</organism>
<name>A0ABT4T366_9ACTN</name>
<proteinExistence type="predicted"/>
<keyword evidence="2" id="KW-1185">Reference proteome</keyword>
<evidence type="ECO:0000313" key="1">
    <source>
        <dbReference type="EMBL" id="MDA0643580.1"/>
    </source>
</evidence>
<accession>A0ABT4T366</accession>
<dbReference type="EMBL" id="JAPNUD010000070">
    <property type="protein sequence ID" value="MDA0643580.1"/>
    <property type="molecule type" value="Genomic_DNA"/>
</dbReference>
<dbReference type="RefSeq" id="WP_271277818.1">
    <property type="nucleotide sequence ID" value="NZ_BAABFD010000010.1"/>
</dbReference>